<keyword evidence="1" id="KW-0732">Signal</keyword>
<accession>A0AB38X806</accession>
<dbReference type="Proteomes" id="UP001164768">
    <property type="component" value="Chromosome"/>
</dbReference>
<evidence type="ECO:0000256" key="1">
    <source>
        <dbReference type="SAM" id="SignalP"/>
    </source>
</evidence>
<dbReference type="EMBL" id="CP113117">
    <property type="protein sequence ID" value="WAD02768.1"/>
    <property type="molecule type" value="Genomic_DNA"/>
</dbReference>
<dbReference type="AlphaFoldDB" id="A0AB38X806"/>
<feature type="chain" id="PRO_5044213197" evidence="1">
    <location>
        <begin position="32"/>
        <end position="131"/>
    </location>
</feature>
<reference evidence="2" key="1">
    <citation type="submission" date="2022-11" db="EMBL/GenBank/DDBJ databases">
        <title>Whole genome sequence of Levilactobacillus brevis SMB091.</title>
        <authorList>
            <person name="Kim J.-M."/>
            <person name="Kim O.-C."/>
            <person name="Choi Y.H."/>
            <person name="Han N.S."/>
            <person name="Hurh B."/>
        </authorList>
    </citation>
    <scope>NUCLEOTIDE SEQUENCE</scope>
    <source>
        <strain evidence="2">SMB091</strain>
    </source>
</reference>
<feature type="signal peptide" evidence="1">
    <location>
        <begin position="1"/>
        <end position="31"/>
    </location>
</feature>
<sequence length="131" mass="14279">MRKQRIFKWFLMVAMLITGMLLGGPAIRAAADDTTATDEETLDVYTPAWHGKVPDTRPSISSQSPFSAPEGCIASINLDNNITVSDSTTFGDILSDLNSDSALVKRSMMEPVVLVEMGQLKYIKSLAGLHF</sequence>
<protein>
    <submittedName>
        <fullName evidence="2">Uncharacterized protein</fullName>
    </submittedName>
</protein>
<evidence type="ECO:0000313" key="2">
    <source>
        <dbReference type="EMBL" id="WAD02768.1"/>
    </source>
</evidence>
<proteinExistence type="predicted"/>
<dbReference type="RefSeq" id="WP_267668673.1">
    <property type="nucleotide sequence ID" value="NZ_CP113117.1"/>
</dbReference>
<name>A0AB38X806_LEVBR</name>
<gene>
    <name evidence="2" type="ORF">ORR04_06240</name>
</gene>
<evidence type="ECO:0000313" key="3">
    <source>
        <dbReference type="Proteomes" id="UP001164768"/>
    </source>
</evidence>
<organism evidence="2 3">
    <name type="scientific">Levilactobacillus brevis</name>
    <name type="common">Lactobacillus brevis</name>
    <dbReference type="NCBI Taxonomy" id="1580"/>
    <lineage>
        <taxon>Bacteria</taxon>
        <taxon>Bacillati</taxon>
        <taxon>Bacillota</taxon>
        <taxon>Bacilli</taxon>
        <taxon>Lactobacillales</taxon>
        <taxon>Lactobacillaceae</taxon>
        <taxon>Levilactobacillus</taxon>
    </lineage>
</organism>